<proteinExistence type="inferred from homology"/>
<keyword evidence="5" id="KW-1185">Reference proteome</keyword>
<dbReference type="InterPro" id="IPR054353">
    <property type="entry name" value="IstA-like_C"/>
</dbReference>
<name>A0ABU4D7T6_9NOCA</name>
<accession>A0ABU4D7T6</accession>
<dbReference type="InterPro" id="IPR036397">
    <property type="entry name" value="RNaseH_sf"/>
</dbReference>
<dbReference type="PANTHER" id="PTHR35004:SF8">
    <property type="entry name" value="TRANSPOSASE RV3428C-RELATED"/>
    <property type="match status" value="1"/>
</dbReference>
<gene>
    <name evidence="4" type="primary">istA</name>
    <name evidence="4" type="ORF">R3P93_24450</name>
</gene>
<evidence type="ECO:0000313" key="4">
    <source>
        <dbReference type="EMBL" id="MDV6305725.1"/>
    </source>
</evidence>
<dbReference type="InterPro" id="IPR001584">
    <property type="entry name" value="Integrase_cat-core"/>
</dbReference>
<evidence type="ECO:0000259" key="3">
    <source>
        <dbReference type="PROSITE" id="PS50994"/>
    </source>
</evidence>
<dbReference type="EMBL" id="JAWLKF010000031">
    <property type="protein sequence ID" value="MDV6305725.1"/>
    <property type="molecule type" value="Genomic_DNA"/>
</dbReference>
<dbReference type="PANTHER" id="PTHR35004">
    <property type="entry name" value="TRANSPOSASE RV3428C-RELATED"/>
    <property type="match status" value="1"/>
</dbReference>
<feature type="region of interest" description="Disordered" evidence="2">
    <location>
        <begin position="475"/>
        <end position="510"/>
    </location>
</feature>
<dbReference type="RefSeq" id="WP_094665460.1">
    <property type="nucleotide sequence ID" value="NZ_JAWLKF010000031.1"/>
</dbReference>
<protein>
    <submittedName>
        <fullName evidence="4">IS21 family transposase</fullName>
    </submittedName>
</protein>
<dbReference type="InterPro" id="IPR012337">
    <property type="entry name" value="RNaseH-like_sf"/>
</dbReference>
<dbReference type="Proteomes" id="UP001186104">
    <property type="component" value="Unassembled WGS sequence"/>
</dbReference>
<organism evidence="4 5">
    <name type="scientific">Rhodococcus cerastii</name>
    <dbReference type="NCBI Taxonomy" id="908616"/>
    <lineage>
        <taxon>Bacteria</taxon>
        <taxon>Bacillati</taxon>
        <taxon>Actinomycetota</taxon>
        <taxon>Actinomycetes</taxon>
        <taxon>Mycobacteriales</taxon>
        <taxon>Nocardiaceae</taxon>
        <taxon>Rhodococcus</taxon>
    </lineage>
</organism>
<comment type="caution">
    <text evidence="4">The sequence shown here is derived from an EMBL/GenBank/DDBJ whole genome shotgun (WGS) entry which is preliminary data.</text>
</comment>
<sequence>MKSDGELMDILNAYDLTGSLRAAADLCGCSHNTVKKAVEDRDAGLPPATHRTKITDDWLEYLEEWVSKSKGKIRGDKAHEKLLALGYTGADRTTRRALAEIKTQWRLGNTRVHRPWITEPGLWLQYDFGDGPVVDGRKIVLLVAWLAWCRYRIVVPLRDRTAASVFAGLDRVFRIIGGAPTYLLTDNEKTVTAGHVAGVPIRNRTAVTFGRYYGITVLTCQPADPASKGGVENAVKLAKADIVPTETNLLEQYATFADVEIACTAFMTEINARVHRATRRVPNEMLAEERPELHGIPDMPHTAVLGVARRVPDNTPMVTFDHCQYSTPATLLGQSVWVRLHDGTDEVVICALDDGGPIEVARHARTTPGSPAIDDAHFPGHHPRIPGDYSVRARTVSEQQFLAIGEGAATWLKEAAAVGTERIYLKMSHAVDLARLGVRGDVDWALGHAAVHGRFATGDLDSILASKGMDLTRRGASESTSLTQGTSGWNLLGSNAIEHKTADETNEGQR</sequence>
<feature type="domain" description="Integrase catalytic" evidence="3">
    <location>
        <begin position="111"/>
        <end position="290"/>
    </location>
</feature>
<dbReference type="NCBIfam" id="NF033546">
    <property type="entry name" value="transpos_IS21"/>
    <property type="match status" value="1"/>
</dbReference>
<feature type="compositionally biased region" description="Polar residues" evidence="2">
    <location>
        <begin position="477"/>
        <end position="493"/>
    </location>
</feature>
<comment type="similarity">
    <text evidence="1">Belongs to the transposase IS21/IS408/IS1162 family.</text>
</comment>
<dbReference type="Pfam" id="PF22483">
    <property type="entry name" value="Mu-transpos_C_2"/>
    <property type="match status" value="1"/>
</dbReference>
<evidence type="ECO:0000313" key="5">
    <source>
        <dbReference type="Proteomes" id="UP001186104"/>
    </source>
</evidence>
<dbReference type="Gene3D" id="3.30.420.10">
    <property type="entry name" value="Ribonuclease H-like superfamily/Ribonuclease H"/>
    <property type="match status" value="1"/>
</dbReference>
<evidence type="ECO:0000256" key="2">
    <source>
        <dbReference type="SAM" id="MobiDB-lite"/>
    </source>
</evidence>
<evidence type="ECO:0000256" key="1">
    <source>
        <dbReference type="ARBA" id="ARBA00009277"/>
    </source>
</evidence>
<dbReference type="SUPFAM" id="SSF53098">
    <property type="entry name" value="Ribonuclease H-like"/>
    <property type="match status" value="1"/>
</dbReference>
<dbReference type="PROSITE" id="PS50994">
    <property type="entry name" value="INTEGRASE"/>
    <property type="match status" value="1"/>
</dbReference>
<feature type="compositionally biased region" description="Basic and acidic residues" evidence="2">
    <location>
        <begin position="497"/>
        <end position="510"/>
    </location>
</feature>
<reference evidence="4 5" key="1">
    <citation type="submission" date="2023-10" db="EMBL/GenBank/DDBJ databases">
        <title>Development of a sustainable strategy for remediation of hydrocarbon-contaminated territories based on the waste exchange concept.</title>
        <authorList>
            <person name="Krivoruchko A."/>
        </authorList>
    </citation>
    <scope>NUCLEOTIDE SEQUENCE [LARGE SCALE GENOMIC DNA]</scope>
    <source>
        <strain evidence="4 5">IEGM 1327</strain>
    </source>
</reference>